<feature type="signal peptide" evidence="1">
    <location>
        <begin position="1"/>
        <end position="25"/>
    </location>
</feature>
<dbReference type="Proteomes" id="UP000278398">
    <property type="component" value="Unassembled WGS sequence"/>
</dbReference>
<feature type="chain" id="PRO_5019467608" evidence="1">
    <location>
        <begin position="26"/>
        <end position="149"/>
    </location>
</feature>
<comment type="caution">
    <text evidence="2">The sequence shown here is derived from an EMBL/GenBank/DDBJ whole genome shotgun (WGS) entry which is preliminary data.</text>
</comment>
<protein>
    <submittedName>
        <fullName evidence="2">Uncharacterized protein</fullName>
    </submittedName>
</protein>
<reference evidence="2 3" key="1">
    <citation type="submission" date="2018-12" db="EMBL/GenBank/DDBJ databases">
        <title>Mesorhizobium carbonis sp. nov., isolated from coal mine water.</title>
        <authorList>
            <person name="Xin W."/>
            <person name="Xu Z."/>
            <person name="Xiang F."/>
            <person name="Zhang J."/>
            <person name="Xi L."/>
            <person name="Liu J."/>
        </authorList>
    </citation>
    <scope>NUCLEOTIDE SEQUENCE [LARGE SCALE GENOMIC DNA]</scope>
    <source>
        <strain evidence="2 3">B2.3</strain>
    </source>
</reference>
<keyword evidence="1" id="KW-0732">Signal</keyword>
<gene>
    <name evidence="2" type="ORF">EJC49_21360</name>
</gene>
<sequence>MLPVQLAVCAMSVIAVATGPSPAIADPVTIEIGEPGMRHVALTFERSAAGPTVTLRTELTGVAGSRITVRIDRAPTLALDHVFADEECRFPDGNASRCEVVIGPDHPSAQSLLVGFKRGLEAHVTIEDAGIMRMDQSVSLKGFTRRYGA</sequence>
<evidence type="ECO:0000256" key="1">
    <source>
        <dbReference type="SAM" id="SignalP"/>
    </source>
</evidence>
<accession>A0A429YS72</accession>
<dbReference type="OrthoDB" id="9941647at2"/>
<name>A0A429YS72_9HYPH</name>
<organism evidence="2 3">
    <name type="scientific">Aquibium carbonis</name>
    <dbReference type="NCBI Taxonomy" id="2495581"/>
    <lineage>
        <taxon>Bacteria</taxon>
        <taxon>Pseudomonadati</taxon>
        <taxon>Pseudomonadota</taxon>
        <taxon>Alphaproteobacteria</taxon>
        <taxon>Hyphomicrobiales</taxon>
        <taxon>Phyllobacteriaceae</taxon>
        <taxon>Aquibium</taxon>
    </lineage>
</organism>
<evidence type="ECO:0000313" key="2">
    <source>
        <dbReference type="EMBL" id="RST84303.1"/>
    </source>
</evidence>
<dbReference type="RefSeq" id="WP_126701958.1">
    <property type="nucleotide sequence ID" value="NZ_RWKW01000097.1"/>
</dbReference>
<proteinExistence type="predicted"/>
<keyword evidence="3" id="KW-1185">Reference proteome</keyword>
<evidence type="ECO:0000313" key="3">
    <source>
        <dbReference type="Proteomes" id="UP000278398"/>
    </source>
</evidence>
<dbReference type="EMBL" id="RWKW01000097">
    <property type="protein sequence ID" value="RST84303.1"/>
    <property type="molecule type" value="Genomic_DNA"/>
</dbReference>
<dbReference type="AlphaFoldDB" id="A0A429YS72"/>